<dbReference type="RefSeq" id="WP_153818912.1">
    <property type="nucleotide sequence ID" value="NZ_WJIE01000002.1"/>
</dbReference>
<feature type="signal peptide" evidence="1">
    <location>
        <begin position="1"/>
        <end position="29"/>
    </location>
</feature>
<evidence type="ECO:0000313" key="4">
    <source>
        <dbReference type="Proteomes" id="UP000440224"/>
    </source>
</evidence>
<dbReference type="EMBL" id="WJIE01000002">
    <property type="protein sequence ID" value="MRG92079.1"/>
    <property type="molecule type" value="Genomic_DNA"/>
</dbReference>
<gene>
    <name evidence="3" type="ORF">GF068_09090</name>
</gene>
<dbReference type="Proteomes" id="UP000440224">
    <property type="component" value="Unassembled WGS sequence"/>
</dbReference>
<feature type="chain" id="PRO_5026845255" evidence="1">
    <location>
        <begin position="30"/>
        <end position="253"/>
    </location>
</feature>
<dbReference type="OrthoDB" id="9803781at2"/>
<sequence length="253" mass="28149">MMSAIFRSWLSASAPLLGAALLWTGHASADAPGDKALKGMDEAMNRAKTQYFEYEVVNQEPGKSEKKMALKVWLKGEKRLTEFTAPADMKGTKVLILSPTQMYVYLPAFGKIRRIASHVTDQGFMGLAFSQDDLATQMYAPLYDAQVASDAAAEMKLVAKAKAGQTTPHGKIEFLVAKDKNLPTELKYFNTSGTHVKTETRTNYTCQGNVCTPEELKMVDHTKGGHWTKMIRKAWKVNEAMSDNLFSKRNLEK</sequence>
<dbReference type="CDD" id="cd16329">
    <property type="entry name" value="LolA_like"/>
    <property type="match status" value="1"/>
</dbReference>
<evidence type="ECO:0000256" key="1">
    <source>
        <dbReference type="SAM" id="SignalP"/>
    </source>
</evidence>
<evidence type="ECO:0000259" key="2">
    <source>
        <dbReference type="Pfam" id="PF17131"/>
    </source>
</evidence>
<organism evidence="3 4">
    <name type="scientific">Polyangium spumosum</name>
    <dbReference type="NCBI Taxonomy" id="889282"/>
    <lineage>
        <taxon>Bacteria</taxon>
        <taxon>Pseudomonadati</taxon>
        <taxon>Myxococcota</taxon>
        <taxon>Polyangia</taxon>
        <taxon>Polyangiales</taxon>
        <taxon>Polyangiaceae</taxon>
        <taxon>Polyangium</taxon>
    </lineage>
</organism>
<dbReference type="Pfam" id="PF17131">
    <property type="entry name" value="LolA_like"/>
    <property type="match status" value="1"/>
</dbReference>
<evidence type="ECO:0000313" key="3">
    <source>
        <dbReference type="EMBL" id="MRG92079.1"/>
    </source>
</evidence>
<comment type="caution">
    <text evidence="3">The sequence shown here is derived from an EMBL/GenBank/DDBJ whole genome shotgun (WGS) entry which is preliminary data.</text>
</comment>
<dbReference type="AlphaFoldDB" id="A0A6N7PJB2"/>
<keyword evidence="3" id="KW-0449">Lipoprotein</keyword>
<name>A0A6N7PJB2_9BACT</name>
<reference evidence="3 4" key="1">
    <citation type="submission" date="2019-10" db="EMBL/GenBank/DDBJ databases">
        <title>A soil myxobacterium in the family Polyangiaceae.</title>
        <authorList>
            <person name="Li Y."/>
            <person name="Wang J."/>
        </authorList>
    </citation>
    <scope>NUCLEOTIDE SEQUENCE [LARGE SCALE GENOMIC DNA]</scope>
    <source>
        <strain evidence="3 4">DSM 14734</strain>
    </source>
</reference>
<accession>A0A6N7PJB2</accession>
<dbReference type="InterPro" id="IPR033399">
    <property type="entry name" value="TP_0789-like"/>
</dbReference>
<protein>
    <submittedName>
        <fullName evidence="3">Outer membrane lipoprotein-sorting protein</fullName>
    </submittedName>
</protein>
<feature type="domain" description="Uncharacterized protein TP-0789" evidence="2">
    <location>
        <begin position="77"/>
        <end position="253"/>
    </location>
</feature>
<proteinExistence type="predicted"/>
<keyword evidence="4" id="KW-1185">Reference proteome</keyword>
<dbReference type="Gene3D" id="2.50.20.10">
    <property type="entry name" value="Lipoprotein localisation LolA/LolB/LppX"/>
    <property type="match status" value="1"/>
</dbReference>
<keyword evidence="1" id="KW-0732">Signal</keyword>